<reference evidence="1" key="1">
    <citation type="submission" date="2014-11" db="EMBL/GenBank/DDBJ databases">
        <authorList>
            <person name="Amaro Gonzalez C."/>
        </authorList>
    </citation>
    <scope>NUCLEOTIDE SEQUENCE</scope>
</reference>
<evidence type="ECO:0000313" key="1">
    <source>
        <dbReference type="EMBL" id="JAH90660.1"/>
    </source>
</evidence>
<proteinExistence type="predicted"/>
<dbReference type="EMBL" id="GBXM01017917">
    <property type="protein sequence ID" value="JAH90660.1"/>
    <property type="molecule type" value="Transcribed_RNA"/>
</dbReference>
<reference evidence="1" key="2">
    <citation type="journal article" date="2015" name="Fish Shellfish Immunol.">
        <title>Early steps in the European eel (Anguilla anguilla)-Vibrio vulnificus interaction in the gills: Role of the RtxA13 toxin.</title>
        <authorList>
            <person name="Callol A."/>
            <person name="Pajuelo D."/>
            <person name="Ebbesson L."/>
            <person name="Teles M."/>
            <person name="MacKenzie S."/>
            <person name="Amaro C."/>
        </authorList>
    </citation>
    <scope>NUCLEOTIDE SEQUENCE</scope>
</reference>
<accession>A0A0E9WM45</accession>
<organism evidence="1">
    <name type="scientific">Anguilla anguilla</name>
    <name type="common">European freshwater eel</name>
    <name type="synonym">Muraena anguilla</name>
    <dbReference type="NCBI Taxonomy" id="7936"/>
    <lineage>
        <taxon>Eukaryota</taxon>
        <taxon>Metazoa</taxon>
        <taxon>Chordata</taxon>
        <taxon>Craniata</taxon>
        <taxon>Vertebrata</taxon>
        <taxon>Euteleostomi</taxon>
        <taxon>Actinopterygii</taxon>
        <taxon>Neopterygii</taxon>
        <taxon>Teleostei</taxon>
        <taxon>Anguilliformes</taxon>
        <taxon>Anguillidae</taxon>
        <taxon>Anguilla</taxon>
    </lineage>
</organism>
<dbReference type="AlphaFoldDB" id="A0A0E9WM45"/>
<sequence>MFLQHHKDDMKLNIQFQEILPSFTQRHFEDIVFQCDLHRFFF</sequence>
<name>A0A0E9WM45_ANGAN</name>
<protein>
    <submittedName>
        <fullName evidence="1">Uncharacterized protein</fullName>
    </submittedName>
</protein>